<keyword evidence="2" id="KW-0813">Transport</keyword>
<evidence type="ECO:0000256" key="3">
    <source>
        <dbReference type="ARBA" id="ARBA00022781"/>
    </source>
</evidence>
<dbReference type="EMBL" id="BRYB01000674">
    <property type="protein sequence ID" value="GMI35155.1"/>
    <property type="molecule type" value="Genomic_DNA"/>
</dbReference>
<organism evidence="6 7">
    <name type="scientific">Tetraparma gracilis</name>
    <dbReference type="NCBI Taxonomy" id="2962635"/>
    <lineage>
        <taxon>Eukaryota</taxon>
        <taxon>Sar</taxon>
        <taxon>Stramenopiles</taxon>
        <taxon>Ochrophyta</taxon>
        <taxon>Bolidophyceae</taxon>
        <taxon>Parmales</taxon>
        <taxon>Triparmaceae</taxon>
        <taxon>Tetraparma</taxon>
    </lineage>
</organism>
<dbReference type="Gene3D" id="3.40.50.12240">
    <property type="match status" value="1"/>
</dbReference>
<gene>
    <name evidence="6" type="ORF">TeGR_g11424</name>
</gene>
<accession>A0ABQ6MXX0</accession>
<dbReference type="InterPro" id="IPR020003">
    <property type="entry name" value="ATPase_a/bsu_AS"/>
</dbReference>
<evidence type="ECO:0000256" key="1">
    <source>
        <dbReference type="ARBA" id="ARBA00008936"/>
    </source>
</evidence>
<comment type="caution">
    <text evidence="6">The sequence shown here is derived from an EMBL/GenBank/DDBJ whole genome shotgun (WGS) entry which is preliminary data.</text>
</comment>
<dbReference type="InterPro" id="IPR027417">
    <property type="entry name" value="P-loop_NTPase"/>
</dbReference>
<dbReference type="NCBIfam" id="NF003235">
    <property type="entry name" value="PRK04196.1"/>
    <property type="match status" value="1"/>
</dbReference>
<sequence>MIQTGISAIDVMNSIARGQKIPIFSAAGLPHNEVAAQIARQASLVTLKDTQDSHEDNFAIVFGAMGVNMETARFFRSDFEESGAMNRTALFLNLANDPTIERIITPRLALTTAEYLAYERDLHVLVILTDMSSYADALREVSAAREEVPGRRGYPGYMYTDLSTIYERAGRVVGRNGSITQLPILTMPNDDITHPIPDLTGYITEGQIYLDRQLHTKEIFPPINVLPSLSRLMNGIVKVEEVHEVHRSVPVDPDFYDMVDDDIMGILLDTCKPLFDLVSGRQSGADDTSPSPNSSMKPADLLMNVAKLIIAAGFKMKEQARQDMAEEDLGGGIFDHDVVEMRDAAASYALPQEHTAEERQLLDDAKATFDAPTSFKKYKAGTKLYEAEITDAGKDVFVRMGFEVRAPAEQVLAYYMAHCMEFMDEFLFHIIQNKMKMGASQTSFRVQTHLVALTANEAARIAASFTMMLMTNVTADAAVDELLVTYPALGELDLEYEWFRPMVEAIAVELLSKVAYGVQA</sequence>
<dbReference type="Proteomes" id="UP001165060">
    <property type="component" value="Unassembled WGS sequence"/>
</dbReference>
<keyword evidence="7" id="KW-1185">Reference proteome</keyword>
<keyword evidence="4" id="KW-0406">Ion transport</keyword>
<evidence type="ECO:0000259" key="5">
    <source>
        <dbReference type="Pfam" id="PF00006"/>
    </source>
</evidence>
<evidence type="ECO:0000313" key="6">
    <source>
        <dbReference type="EMBL" id="GMI35155.1"/>
    </source>
</evidence>
<reference evidence="6 7" key="1">
    <citation type="journal article" date="2023" name="Commun. Biol.">
        <title>Genome analysis of Parmales, the sister group of diatoms, reveals the evolutionary specialization of diatoms from phago-mixotrophs to photoautotrophs.</title>
        <authorList>
            <person name="Ban H."/>
            <person name="Sato S."/>
            <person name="Yoshikawa S."/>
            <person name="Yamada K."/>
            <person name="Nakamura Y."/>
            <person name="Ichinomiya M."/>
            <person name="Sato N."/>
            <person name="Blanc-Mathieu R."/>
            <person name="Endo H."/>
            <person name="Kuwata A."/>
            <person name="Ogata H."/>
        </authorList>
    </citation>
    <scope>NUCLEOTIDE SEQUENCE [LARGE SCALE GENOMIC DNA]</scope>
</reference>
<dbReference type="CDD" id="cd01135">
    <property type="entry name" value="V_A-ATPase_B"/>
    <property type="match status" value="1"/>
</dbReference>
<proteinExistence type="inferred from homology"/>
<dbReference type="PANTHER" id="PTHR43389:SF4">
    <property type="entry name" value="V-TYPE PROTON ATPASE SUBUNIT B"/>
    <property type="match status" value="1"/>
</dbReference>
<dbReference type="PANTHER" id="PTHR43389">
    <property type="entry name" value="V-TYPE PROTON ATPASE SUBUNIT B"/>
    <property type="match status" value="1"/>
</dbReference>
<name>A0ABQ6MXX0_9STRA</name>
<keyword evidence="3" id="KW-0375">Hydrogen ion transport</keyword>
<evidence type="ECO:0000313" key="7">
    <source>
        <dbReference type="Proteomes" id="UP001165060"/>
    </source>
</evidence>
<feature type="domain" description="ATPase F1/V1/A1 complex alpha/beta subunit nucleotide-binding" evidence="5">
    <location>
        <begin position="5"/>
        <end position="230"/>
    </location>
</feature>
<dbReference type="PROSITE" id="PS00152">
    <property type="entry name" value="ATPASE_ALPHA_BETA"/>
    <property type="match status" value="1"/>
</dbReference>
<evidence type="ECO:0000256" key="2">
    <source>
        <dbReference type="ARBA" id="ARBA00022448"/>
    </source>
</evidence>
<comment type="similarity">
    <text evidence="1">Belongs to the ATPase alpha/beta chains family.</text>
</comment>
<evidence type="ECO:0000256" key="4">
    <source>
        <dbReference type="ARBA" id="ARBA00023065"/>
    </source>
</evidence>
<dbReference type="SUPFAM" id="SSF52540">
    <property type="entry name" value="P-loop containing nucleoside triphosphate hydrolases"/>
    <property type="match status" value="1"/>
</dbReference>
<dbReference type="InterPro" id="IPR000194">
    <property type="entry name" value="ATPase_F1/V1/A1_a/bsu_nucl-bd"/>
</dbReference>
<dbReference type="InterPro" id="IPR022879">
    <property type="entry name" value="V-ATPase_su_B/beta"/>
</dbReference>
<dbReference type="Pfam" id="PF00006">
    <property type="entry name" value="ATP-synt_ab"/>
    <property type="match status" value="1"/>
</dbReference>
<protein>
    <recommendedName>
        <fullName evidence="5">ATPase F1/V1/A1 complex alpha/beta subunit nucleotide-binding domain-containing protein</fullName>
    </recommendedName>
</protein>